<dbReference type="InterPro" id="IPR013083">
    <property type="entry name" value="Znf_RING/FYVE/PHD"/>
</dbReference>
<dbReference type="WBParaSite" id="Csp11.Scaffold629.g16084.t1">
    <property type="protein sequence ID" value="Csp11.Scaffold629.g16084.t1"/>
    <property type="gene ID" value="Csp11.Scaffold629.g16084"/>
</dbReference>
<organism evidence="1 2">
    <name type="scientific">Caenorhabditis tropicalis</name>
    <dbReference type="NCBI Taxonomy" id="1561998"/>
    <lineage>
        <taxon>Eukaryota</taxon>
        <taxon>Metazoa</taxon>
        <taxon>Ecdysozoa</taxon>
        <taxon>Nematoda</taxon>
        <taxon>Chromadorea</taxon>
        <taxon>Rhabditida</taxon>
        <taxon>Rhabditina</taxon>
        <taxon>Rhabditomorpha</taxon>
        <taxon>Rhabditoidea</taxon>
        <taxon>Rhabditidae</taxon>
        <taxon>Peloderinae</taxon>
        <taxon>Caenorhabditis</taxon>
    </lineage>
</organism>
<evidence type="ECO:0000313" key="1">
    <source>
        <dbReference type="Proteomes" id="UP000095282"/>
    </source>
</evidence>
<dbReference type="SUPFAM" id="SSF57850">
    <property type="entry name" value="RING/U-box"/>
    <property type="match status" value="1"/>
</dbReference>
<reference evidence="2" key="1">
    <citation type="submission" date="2016-11" db="UniProtKB">
        <authorList>
            <consortium name="WormBaseParasite"/>
        </authorList>
    </citation>
    <scope>IDENTIFICATION</scope>
</reference>
<dbReference type="Proteomes" id="UP000095282">
    <property type="component" value="Unplaced"/>
</dbReference>
<evidence type="ECO:0000313" key="2">
    <source>
        <dbReference type="WBParaSite" id="Csp11.Scaffold629.g16084.t1"/>
    </source>
</evidence>
<dbReference type="AlphaFoldDB" id="A0A1I7U913"/>
<keyword evidence="1" id="KW-1185">Reference proteome</keyword>
<name>A0A1I7U913_9PELO</name>
<dbReference type="Gene3D" id="3.30.40.10">
    <property type="entry name" value="Zinc/RING finger domain, C3HC4 (zinc finger)"/>
    <property type="match status" value="1"/>
</dbReference>
<sequence>MKMEKKGKKSSNDPTDSECLFCYFEIKSNEETLECGHCRKVTHLKVCFLFSSIQISHFQCASKWLRINRSCPHCRREQLDPTEFPPLS</sequence>
<accession>A0A1I7U913</accession>
<protein>
    <submittedName>
        <fullName evidence="2">RING-type domain-containing protein</fullName>
    </submittedName>
</protein>
<proteinExistence type="predicted"/>